<dbReference type="GO" id="GO:0004867">
    <property type="term" value="F:serine-type endopeptidase inhibitor activity"/>
    <property type="evidence" value="ECO:0007669"/>
    <property type="project" value="UniProtKB-KW"/>
</dbReference>
<evidence type="ECO:0000313" key="10">
    <source>
        <dbReference type="Ensembl" id="ENSMMOP00000017301.1"/>
    </source>
</evidence>
<dbReference type="InterPro" id="IPR002035">
    <property type="entry name" value="VWF_A"/>
</dbReference>
<keyword evidence="5" id="KW-0732">Signal</keyword>
<proteinExistence type="inferred from homology"/>
<accession>A0A3Q3WIE4</accession>
<feature type="region of interest" description="Disordered" evidence="8">
    <location>
        <begin position="544"/>
        <end position="598"/>
    </location>
</feature>
<dbReference type="Proteomes" id="UP000261620">
    <property type="component" value="Unplaced"/>
</dbReference>
<keyword evidence="11" id="KW-1185">Reference proteome</keyword>
<dbReference type="Ensembl" id="ENSMMOT00000017589.1">
    <property type="protein sequence ID" value="ENSMMOP00000017301.1"/>
    <property type="gene ID" value="ENSMMOG00000012459.1"/>
</dbReference>
<dbReference type="SMART" id="SM00327">
    <property type="entry name" value="VWA"/>
    <property type="match status" value="1"/>
</dbReference>
<dbReference type="GO" id="GO:0030212">
    <property type="term" value="P:hyaluronan metabolic process"/>
    <property type="evidence" value="ECO:0007669"/>
    <property type="project" value="InterPro"/>
</dbReference>
<dbReference type="Gene3D" id="3.40.50.410">
    <property type="entry name" value="von Willebrand factor, type A domain"/>
    <property type="match status" value="1"/>
</dbReference>
<dbReference type="SUPFAM" id="SSF53300">
    <property type="entry name" value="vWA-like"/>
    <property type="match status" value="1"/>
</dbReference>
<protein>
    <recommendedName>
        <fullName evidence="9">VWFA domain-containing protein</fullName>
    </recommendedName>
</protein>
<feature type="domain" description="VWFA" evidence="9">
    <location>
        <begin position="198"/>
        <end position="383"/>
    </location>
</feature>
<keyword evidence="6" id="KW-0722">Serine protease inhibitor</keyword>
<dbReference type="PROSITE" id="PS50234">
    <property type="entry name" value="VWFA"/>
    <property type="match status" value="1"/>
</dbReference>
<evidence type="ECO:0000256" key="7">
    <source>
        <dbReference type="ARBA" id="ARBA00023180"/>
    </source>
</evidence>
<keyword evidence="3" id="KW-0964">Secreted</keyword>
<organism evidence="10 11">
    <name type="scientific">Mola mola</name>
    <name type="common">Ocean sunfish</name>
    <name type="synonym">Tetraodon mola</name>
    <dbReference type="NCBI Taxonomy" id="94237"/>
    <lineage>
        <taxon>Eukaryota</taxon>
        <taxon>Metazoa</taxon>
        <taxon>Chordata</taxon>
        <taxon>Craniata</taxon>
        <taxon>Vertebrata</taxon>
        <taxon>Euteleostomi</taxon>
        <taxon>Actinopterygii</taxon>
        <taxon>Neopterygii</taxon>
        <taxon>Teleostei</taxon>
        <taxon>Neoteleostei</taxon>
        <taxon>Acanthomorphata</taxon>
        <taxon>Eupercaria</taxon>
        <taxon>Tetraodontiformes</taxon>
        <taxon>Molidae</taxon>
        <taxon>Mola</taxon>
    </lineage>
</organism>
<name>A0A3Q3WIE4_MOLML</name>
<evidence type="ECO:0000256" key="6">
    <source>
        <dbReference type="ARBA" id="ARBA00022900"/>
    </source>
</evidence>
<evidence type="ECO:0000256" key="1">
    <source>
        <dbReference type="ARBA" id="ARBA00004613"/>
    </source>
</evidence>
<comment type="subcellular location">
    <subcellularLocation>
        <location evidence="1">Secreted</location>
    </subcellularLocation>
</comment>
<comment type="similarity">
    <text evidence="2">Belongs to the ITIH family.</text>
</comment>
<evidence type="ECO:0000313" key="11">
    <source>
        <dbReference type="Proteomes" id="UP000261620"/>
    </source>
</evidence>
<evidence type="ECO:0000256" key="8">
    <source>
        <dbReference type="SAM" id="MobiDB-lite"/>
    </source>
</evidence>
<dbReference type="InterPro" id="IPR036465">
    <property type="entry name" value="vWFA_dom_sf"/>
</dbReference>
<evidence type="ECO:0000259" key="9">
    <source>
        <dbReference type="PROSITE" id="PS50234"/>
    </source>
</evidence>
<dbReference type="AlphaFoldDB" id="A0A3Q3WIE4"/>
<sequence>TVTTVESSVWNHIAFHCLTYNTTFPQNLFLPFAPPCSREREIEKFRVAVSVPSGTQMLFSLTYEELLPRRLGRYELSLGLRPGQLVQNLTVDVSITERTGISFIRVLPLKTNRLLSNTAQGDTDAPSSTHVEQQACCARVHYSPTLQQQNSISSKGLNADFIIQYDVDLRDLLGEVQVYDGYFVHYFAPRGLPVVPKDVIFVIDVSGSMIGTKIKQTKQAMSTILEDLREGDHFNIITFSDKVHTWKKGRTVRATRQNVRDAKDFVKRIIAEGWTNINAALLSAAQLISPSSSSSSNHLSSRRVPLVIFLTDGEATIGVTAGDTILSNAKKALGSASLFGLAFGDDADFLLLKRLALDNRGVARMVYEDTDAALQLKGFYDEVASPLLSDIQLSYLDDQAFDITRSLFPNYFQGSELVVTGKVKPGVKDLKVSMSAIDSKKEVKFENDVLASHIKGNGRISSFVHRLWAYFTIKELLLAKLNTTDPATQRLLADKATNLSLKYNFVTPFTSLVVVKPDAAEAAQTPTTTAATITTTATTTATTKISVAGAGKKPNSPSNRRLNKGKPNPPQPPPTKKSTTKTPSKKNTTTSSPSIDGDPHFVVQLPKLHHNLCFTVDGRANDVLRLLEDPERGIIVDGHLMGAPPKHGVEERSRTYFDLLTVSSDTGGSGDIMITLSLDAVVVEGEGRDTLPVNQQGSVRRQGVTVSVDNHRSCWIQLAKDVQFLVLFHQYKHPSYLQMAHLGFYITDGRGLSASTQGLLGQFQHADMSVTAFKADTDGGAHKETVSARGILRCGAEHVPVTLQDKTLKDTVQKRHTGKCWVVPKAEVERMLGHPYESYVVDRI</sequence>
<dbReference type="FunFam" id="3.40.50.410:FF:000013">
    <property type="entry name" value="inter-alpha-trypsin inhibitor heavy chain H2"/>
    <property type="match status" value="1"/>
</dbReference>
<reference evidence="10" key="2">
    <citation type="submission" date="2025-09" db="UniProtKB">
        <authorList>
            <consortium name="Ensembl"/>
        </authorList>
    </citation>
    <scope>IDENTIFICATION</scope>
</reference>
<dbReference type="Pfam" id="PF00092">
    <property type="entry name" value="VWA"/>
    <property type="match status" value="1"/>
</dbReference>
<evidence type="ECO:0000256" key="2">
    <source>
        <dbReference type="ARBA" id="ARBA00010158"/>
    </source>
</evidence>
<evidence type="ECO:0000256" key="3">
    <source>
        <dbReference type="ARBA" id="ARBA00022525"/>
    </source>
</evidence>
<reference evidence="10" key="1">
    <citation type="submission" date="2025-08" db="UniProtKB">
        <authorList>
            <consortium name="Ensembl"/>
        </authorList>
    </citation>
    <scope>IDENTIFICATION</scope>
</reference>
<evidence type="ECO:0000256" key="5">
    <source>
        <dbReference type="ARBA" id="ARBA00022729"/>
    </source>
</evidence>
<dbReference type="InterPro" id="IPR050934">
    <property type="entry name" value="ITIH"/>
</dbReference>
<dbReference type="PANTHER" id="PTHR10338">
    <property type="entry name" value="INTER-ALPHA-TRYPSIN INHIBITOR HEAVY CHAIN FAMILY MEMBER"/>
    <property type="match status" value="1"/>
</dbReference>
<dbReference type="GO" id="GO:0005576">
    <property type="term" value="C:extracellular region"/>
    <property type="evidence" value="ECO:0007669"/>
    <property type="project" value="UniProtKB-SubCell"/>
</dbReference>
<evidence type="ECO:0000256" key="4">
    <source>
        <dbReference type="ARBA" id="ARBA00022690"/>
    </source>
</evidence>
<keyword evidence="7" id="KW-0325">Glycoprotein</keyword>
<dbReference type="PANTHER" id="PTHR10338:SF155">
    <property type="entry name" value="INTER-ALPHA-TRYPSIN INHIBITOR HEAVY CHAIN H6"/>
    <property type="match status" value="1"/>
</dbReference>
<feature type="compositionally biased region" description="Low complexity" evidence="8">
    <location>
        <begin position="576"/>
        <end position="594"/>
    </location>
</feature>
<dbReference type="Pfam" id="PF06668">
    <property type="entry name" value="ITI_HC_C"/>
    <property type="match status" value="1"/>
</dbReference>
<dbReference type="InterPro" id="IPR010600">
    <property type="entry name" value="ITI_HC_C"/>
</dbReference>
<keyword evidence="4" id="KW-0646">Protease inhibitor</keyword>